<dbReference type="SUPFAM" id="SSF55681">
    <property type="entry name" value="Class II aaRS and biotin synthetases"/>
    <property type="match status" value="1"/>
</dbReference>
<dbReference type="PANTHER" id="PTHR11476">
    <property type="entry name" value="HISTIDYL-TRNA SYNTHETASE"/>
    <property type="match status" value="1"/>
</dbReference>
<keyword evidence="2" id="KW-0328">Glycosyltransferase</keyword>
<reference evidence="2" key="1">
    <citation type="submission" date="2019-08" db="EMBL/GenBank/DDBJ databases">
        <authorList>
            <person name="Kucharzyk K."/>
            <person name="Murdoch R.W."/>
            <person name="Higgins S."/>
            <person name="Loffler F."/>
        </authorList>
    </citation>
    <scope>NUCLEOTIDE SEQUENCE</scope>
</reference>
<dbReference type="Gene3D" id="3.30.930.10">
    <property type="entry name" value="Bira Bifunctional Protein, Domain 2"/>
    <property type="match status" value="1"/>
</dbReference>
<proteinExistence type="predicted"/>
<gene>
    <name evidence="2" type="primary">hisZ_14</name>
    <name evidence="2" type="ORF">SDC9_162577</name>
</gene>
<feature type="domain" description="Class II Histidinyl-tRNA synthetase (HisRS)-like catalytic core" evidence="1">
    <location>
        <begin position="11"/>
        <end position="175"/>
    </location>
</feature>
<dbReference type="GO" id="GO:0016757">
    <property type="term" value="F:glycosyltransferase activity"/>
    <property type="evidence" value="ECO:0007669"/>
    <property type="project" value="UniProtKB-KW"/>
</dbReference>
<dbReference type="Pfam" id="PF13393">
    <property type="entry name" value="tRNA-synt_His"/>
    <property type="match status" value="1"/>
</dbReference>
<keyword evidence="2" id="KW-0808">Transferase</keyword>
<dbReference type="InterPro" id="IPR045864">
    <property type="entry name" value="aa-tRNA-synth_II/BPL/LPL"/>
</dbReference>
<evidence type="ECO:0000259" key="1">
    <source>
        <dbReference type="Pfam" id="PF13393"/>
    </source>
</evidence>
<evidence type="ECO:0000313" key="2">
    <source>
        <dbReference type="EMBL" id="MPN15247.1"/>
    </source>
</evidence>
<sequence length="182" mass="21211">MSLDILKKFGKKFILEIGSSNYINGLLSELNLKEHQENKLKNLILRKNKIEINDYIEKFNIKKEIKEIIYNLFELNGDIEKVISKARKFYTNDLMNKGLEELEEISILLKKSECKKYTNCDLSMVGKFDYYEGIMIKGYYANVYKEILSGGRYDSLTEEFGRRVPAIGFCIDVDGLMEASKR</sequence>
<dbReference type="AlphaFoldDB" id="A0A645FLF9"/>
<dbReference type="InterPro" id="IPR041715">
    <property type="entry name" value="HisRS-like_core"/>
</dbReference>
<name>A0A645FLF9_9ZZZZ</name>
<comment type="caution">
    <text evidence="2">The sequence shown here is derived from an EMBL/GenBank/DDBJ whole genome shotgun (WGS) entry which is preliminary data.</text>
</comment>
<organism evidence="2">
    <name type="scientific">bioreactor metagenome</name>
    <dbReference type="NCBI Taxonomy" id="1076179"/>
    <lineage>
        <taxon>unclassified sequences</taxon>
        <taxon>metagenomes</taxon>
        <taxon>ecological metagenomes</taxon>
    </lineage>
</organism>
<protein>
    <submittedName>
        <fullName evidence="2">ATP phosphoribosyltransferase regulatory subunit</fullName>
    </submittedName>
</protein>
<dbReference type="EMBL" id="VSSQ01061967">
    <property type="protein sequence ID" value="MPN15247.1"/>
    <property type="molecule type" value="Genomic_DNA"/>
</dbReference>
<accession>A0A645FLF9</accession>
<dbReference type="PANTHER" id="PTHR11476:SF7">
    <property type="entry name" value="HISTIDINE--TRNA LIGASE"/>
    <property type="match status" value="1"/>
</dbReference>